<proteinExistence type="predicted"/>
<name>A0A6M3K8L7_9ZZZZ</name>
<dbReference type="EMBL" id="MT142321">
    <property type="protein sequence ID" value="QJA78135.1"/>
    <property type="molecule type" value="Genomic_DNA"/>
</dbReference>
<evidence type="ECO:0000313" key="2">
    <source>
        <dbReference type="EMBL" id="QJA78135.1"/>
    </source>
</evidence>
<reference evidence="2" key="1">
    <citation type="submission" date="2020-03" db="EMBL/GenBank/DDBJ databases">
        <title>The deep terrestrial virosphere.</title>
        <authorList>
            <person name="Holmfeldt K."/>
            <person name="Nilsson E."/>
            <person name="Simone D."/>
            <person name="Lopez-Fernandez M."/>
            <person name="Wu X."/>
            <person name="de Brujin I."/>
            <person name="Lundin D."/>
            <person name="Andersson A."/>
            <person name="Bertilsson S."/>
            <person name="Dopson M."/>
        </authorList>
    </citation>
    <scope>NUCLEOTIDE SEQUENCE</scope>
    <source>
        <strain evidence="2">MM415A01130</strain>
        <strain evidence="1">MM415B00340</strain>
    </source>
</reference>
<evidence type="ECO:0000313" key="1">
    <source>
        <dbReference type="EMBL" id="QJA66626.1"/>
    </source>
</evidence>
<gene>
    <name evidence="2" type="ORF">MM415A01130_0027</name>
    <name evidence="1" type="ORF">MM415B00340_0010</name>
</gene>
<dbReference type="AlphaFoldDB" id="A0A6M3K8L7"/>
<protein>
    <submittedName>
        <fullName evidence="2">Uncharacterized protein</fullName>
    </submittedName>
</protein>
<accession>A0A6M3K8L7</accession>
<organism evidence="2">
    <name type="scientific">viral metagenome</name>
    <dbReference type="NCBI Taxonomy" id="1070528"/>
    <lineage>
        <taxon>unclassified sequences</taxon>
        <taxon>metagenomes</taxon>
        <taxon>organismal metagenomes</taxon>
    </lineage>
</organism>
<dbReference type="EMBL" id="MT141558">
    <property type="protein sequence ID" value="QJA66626.1"/>
    <property type="molecule type" value="Genomic_DNA"/>
</dbReference>
<sequence length="80" mass="9099">MELKEFQASVAASIFGKSKEDAIKKDTCIDCKQEALPNCYSDAGRREYYISGLCEKCFDKIFGGKYAKTIYSEKMEERCS</sequence>